<feature type="region of interest" description="Disordered" evidence="1">
    <location>
        <begin position="100"/>
        <end position="122"/>
    </location>
</feature>
<reference evidence="2 3" key="1">
    <citation type="journal article" date="2018" name="PLoS Pathog.">
        <title>Evolution of structural diversity of trichothecenes, a family of toxins produced by plant pathogenic and entomopathogenic fungi.</title>
        <authorList>
            <person name="Proctor R.H."/>
            <person name="McCormick S.P."/>
            <person name="Kim H.S."/>
            <person name="Cardoza R.E."/>
            <person name="Stanley A.M."/>
            <person name="Lindo L."/>
            <person name="Kelly A."/>
            <person name="Brown D.W."/>
            <person name="Lee T."/>
            <person name="Vaughan M.M."/>
            <person name="Alexander N.J."/>
            <person name="Busman M."/>
            <person name="Gutierrez S."/>
        </authorList>
    </citation>
    <scope>NUCLEOTIDE SEQUENCE [LARGE SCALE GENOMIC DNA]</scope>
    <source>
        <strain evidence="2 3">NRRL 20695</strain>
    </source>
</reference>
<accession>A0A395T0W7</accession>
<feature type="compositionally biased region" description="Basic and acidic residues" evidence="1">
    <location>
        <begin position="102"/>
        <end position="117"/>
    </location>
</feature>
<dbReference type="OrthoDB" id="5102470at2759"/>
<feature type="region of interest" description="Disordered" evidence="1">
    <location>
        <begin position="272"/>
        <end position="294"/>
    </location>
</feature>
<gene>
    <name evidence="2" type="ORF">FLONG3_3834</name>
</gene>
<feature type="region of interest" description="Disordered" evidence="1">
    <location>
        <begin position="1"/>
        <end position="75"/>
    </location>
</feature>
<proteinExistence type="predicted"/>
<protein>
    <submittedName>
        <fullName evidence="2">Uncharacterized protein</fullName>
    </submittedName>
</protein>
<keyword evidence="3" id="KW-1185">Reference proteome</keyword>
<dbReference type="AlphaFoldDB" id="A0A395T0W7"/>
<comment type="caution">
    <text evidence="2">The sequence shown here is derived from an EMBL/GenBank/DDBJ whole genome shotgun (WGS) entry which is preliminary data.</text>
</comment>
<dbReference type="EMBL" id="PXOG01000080">
    <property type="protein sequence ID" value="RGP77999.1"/>
    <property type="molecule type" value="Genomic_DNA"/>
</dbReference>
<organism evidence="2 3">
    <name type="scientific">Fusarium longipes</name>
    <dbReference type="NCBI Taxonomy" id="694270"/>
    <lineage>
        <taxon>Eukaryota</taxon>
        <taxon>Fungi</taxon>
        <taxon>Dikarya</taxon>
        <taxon>Ascomycota</taxon>
        <taxon>Pezizomycotina</taxon>
        <taxon>Sordariomycetes</taxon>
        <taxon>Hypocreomycetidae</taxon>
        <taxon>Hypocreales</taxon>
        <taxon>Nectriaceae</taxon>
        <taxon>Fusarium</taxon>
    </lineage>
</organism>
<feature type="region of interest" description="Disordered" evidence="1">
    <location>
        <begin position="494"/>
        <end position="518"/>
    </location>
</feature>
<evidence type="ECO:0000256" key="1">
    <source>
        <dbReference type="SAM" id="MobiDB-lite"/>
    </source>
</evidence>
<dbReference type="Proteomes" id="UP000266234">
    <property type="component" value="Unassembled WGS sequence"/>
</dbReference>
<sequence>MAPQEEPKKHSISPQPDPAVTKKSRALYFVESPRGTLRETQPSAVHQLGDTTMPPPNSRPMEVPSIKIEDTDAETFGPLRSTLPIRSGAAPTLSDPLIASSEHAESAQDPKQGDRAKNTNYDLSQEHLNTLSVREKLRKGIAMGFANNLAYENATKGMVQSDSQRNPHPLSANSMTVASIMRSTAREHHMAPGLFKHHLKGERQPTEMVNHEVVAAASGVFESQDAREKRMEHKNTRMANVLAASQRLQAITGTANYNRFTPDVPLPKLPQGQTMHDHKNNKSTRLELDDGPWISPNGKYSKPAKIDTKEGSITMYEANIVCGNPPSLQNWIWFKIAKPLLASGVDRPDDFGAAPTSILTFAIPAAKIEKSKTDLPARLGDFGRLKMDAYTDATKRQFIQEWRFSKDGIPIFTISPHPQVMADREFPPDFLWIETVPTFEDVRTLDTPQGQKVWWRFVRQQAKQDWNFWFLVQKLMGSNVCLVEATSKKGAGWVRFNPEPQQQNKGPTPMPESAPVNRRAAARGAFGLRNEVQDEQE</sequence>
<evidence type="ECO:0000313" key="2">
    <source>
        <dbReference type="EMBL" id="RGP77999.1"/>
    </source>
</evidence>
<dbReference type="STRING" id="694270.A0A395T0W7"/>
<name>A0A395T0W7_9HYPO</name>
<feature type="compositionally biased region" description="Basic and acidic residues" evidence="1">
    <location>
        <begin position="275"/>
        <end position="288"/>
    </location>
</feature>
<evidence type="ECO:0000313" key="3">
    <source>
        <dbReference type="Proteomes" id="UP000266234"/>
    </source>
</evidence>